<dbReference type="PROSITE" id="PS51755">
    <property type="entry name" value="OMPR_PHOB"/>
    <property type="match status" value="1"/>
</dbReference>
<dbReference type="OrthoDB" id="1683123at2"/>
<gene>
    <name evidence="7" type="ORF">D7Z26_00925</name>
</gene>
<feature type="domain" description="OmpR/PhoB-type" evidence="6">
    <location>
        <begin position="120"/>
        <end position="222"/>
    </location>
</feature>
<dbReference type="AlphaFoldDB" id="A0A494Y604"/>
<evidence type="ECO:0000259" key="6">
    <source>
        <dbReference type="PROSITE" id="PS51755"/>
    </source>
</evidence>
<feature type="domain" description="FHA" evidence="5">
    <location>
        <begin position="28"/>
        <end position="80"/>
    </location>
</feature>
<dbReference type="GO" id="GO:0000160">
    <property type="term" value="P:phosphorelay signal transduction system"/>
    <property type="evidence" value="ECO:0007669"/>
    <property type="project" value="InterPro"/>
</dbReference>
<evidence type="ECO:0000313" key="8">
    <source>
        <dbReference type="Proteomes" id="UP000282076"/>
    </source>
</evidence>
<dbReference type="InterPro" id="IPR036388">
    <property type="entry name" value="WH-like_DNA-bd_sf"/>
</dbReference>
<keyword evidence="8" id="KW-1185">Reference proteome</keyword>
<sequence>MGLHPYLIVLRGFPYDEGTTLQIQSGNVILGRKNAQLEPDIGFENVFVSRKQASIYYDKGSYYIMDLESKHGTEVNGNRLIPFTPALLKSSDNISLARGAIYLTFSTKLWEETMDFMPYAQQADLSPECQLDPVRQTMQLRGRSYHFSDKEYRCLEILARNVHQFVGRDELVNYVWPERADDESTPSAGSEEVNSLLYRLRKKTNHAIHIESIRGKGYILTFSGLVEKSV</sequence>
<dbReference type="CDD" id="cd00383">
    <property type="entry name" value="trans_reg_C"/>
    <property type="match status" value="1"/>
</dbReference>
<evidence type="ECO:0000256" key="2">
    <source>
        <dbReference type="ARBA" id="ARBA00023125"/>
    </source>
</evidence>
<dbReference type="InterPro" id="IPR000253">
    <property type="entry name" value="FHA_dom"/>
</dbReference>
<dbReference type="SMART" id="SM00240">
    <property type="entry name" value="FHA"/>
    <property type="match status" value="1"/>
</dbReference>
<name>A0A494Y604_9BACL</name>
<keyword evidence="3" id="KW-0804">Transcription</keyword>
<dbReference type="EMBL" id="RBZM01000001">
    <property type="protein sequence ID" value="RKP58099.1"/>
    <property type="molecule type" value="Genomic_DNA"/>
</dbReference>
<dbReference type="GO" id="GO:0003677">
    <property type="term" value="F:DNA binding"/>
    <property type="evidence" value="ECO:0007669"/>
    <property type="project" value="UniProtKB-UniRule"/>
</dbReference>
<dbReference type="InterPro" id="IPR008984">
    <property type="entry name" value="SMAD_FHA_dom_sf"/>
</dbReference>
<evidence type="ECO:0000313" key="7">
    <source>
        <dbReference type="EMBL" id="RKP58099.1"/>
    </source>
</evidence>
<evidence type="ECO:0000256" key="3">
    <source>
        <dbReference type="ARBA" id="ARBA00023163"/>
    </source>
</evidence>
<keyword evidence="2 4" id="KW-0238">DNA-binding</keyword>
<evidence type="ECO:0000256" key="1">
    <source>
        <dbReference type="ARBA" id="ARBA00023015"/>
    </source>
</evidence>
<dbReference type="InterPro" id="IPR001867">
    <property type="entry name" value="OmpR/PhoB-type_DNA-bd"/>
</dbReference>
<dbReference type="SUPFAM" id="SSF49879">
    <property type="entry name" value="SMAD/FHA domain"/>
    <property type="match status" value="1"/>
</dbReference>
<protein>
    <submittedName>
        <fullName evidence="7">FHA domain-containing protein</fullName>
    </submittedName>
</protein>
<dbReference type="RefSeq" id="WP_120973880.1">
    <property type="nucleotide sequence ID" value="NZ_RBZM01000001.1"/>
</dbReference>
<dbReference type="Proteomes" id="UP000282076">
    <property type="component" value="Unassembled WGS sequence"/>
</dbReference>
<evidence type="ECO:0000256" key="4">
    <source>
        <dbReference type="PROSITE-ProRule" id="PRU01091"/>
    </source>
</evidence>
<dbReference type="SMART" id="SM00862">
    <property type="entry name" value="Trans_reg_C"/>
    <property type="match status" value="1"/>
</dbReference>
<proteinExistence type="predicted"/>
<dbReference type="InterPro" id="IPR016032">
    <property type="entry name" value="Sig_transdc_resp-reg_C-effctor"/>
</dbReference>
<dbReference type="Gene3D" id="1.10.10.10">
    <property type="entry name" value="Winged helix-like DNA-binding domain superfamily/Winged helix DNA-binding domain"/>
    <property type="match status" value="1"/>
</dbReference>
<dbReference type="GO" id="GO:0006355">
    <property type="term" value="P:regulation of DNA-templated transcription"/>
    <property type="evidence" value="ECO:0007669"/>
    <property type="project" value="InterPro"/>
</dbReference>
<keyword evidence="1" id="KW-0805">Transcription regulation</keyword>
<dbReference type="Pfam" id="PF00486">
    <property type="entry name" value="Trans_reg_C"/>
    <property type="match status" value="1"/>
</dbReference>
<evidence type="ECO:0000259" key="5">
    <source>
        <dbReference type="PROSITE" id="PS50006"/>
    </source>
</evidence>
<reference evidence="7 8" key="1">
    <citation type="submission" date="2018-10" db="EMBL/GenBank/DDBJ databases">
        <title>Cohnella sp. M2MS4P-1, whole genome shotgun sequence.</title>
        <authorList>
            <person name="Tuo L."/>
        </authorList>
    </citation>
    <scope>NUCLEOTIDE SEQUENCE [LARGE SCALE GENOMIC DNA]</scope>
    <source>
        <strain evidence="7 8">M2MS4P-1</strain>
    </source>
</reference>
<dbReference type="CDD" id="cd00060">
    <property type="entry name" value="FHA"/>
    <property type="match status" value="1"/>
</dbReference>
<dbReference type="Pfam" id="PF00498">
    <property type="entry name" value="FHA"/>
    <property type="match status" value="1"/>
</dbReference>
<feature type="DNA-binding region" description="OmpR/PhoB-type" evidence="4">
    <location>
        <begin position="120"/>
        <end position="222"/>
    </location>
</feature>
<organism evidence="7 8">
    <name type="scientific">Cohnella endophytica</name>
    <dbReference type="NCBI Taxonomy" id="2419778"/>
    <lineage>
        <taxon>Bacteria</taxon>
        <taxon>Bacillati</taxon>
        <taxon>Bacillota</taxon>
        <taxon>Bacilli</taxon>
        <taxon>Bacillales</taxon>
        <taxon>Paenibacillaceae</taxon>
        <taxon>Cohnella</taxon>
    </lineage>
</organism>
<dbReference type="Gene3D" id="2.60.200.20">
    <property type="match status" value="1"/>
</dbReference>
<dbReference type="PROSITE" id="PS50006">
    <property type="entry name" value="FHA_DOMAIN"/>
    <property type="match status" value="1"/>
</dbReference>
<dbReference type="SUPFAM" id="SSF46894">
    <property type="entry name" value="C-terminal effector domain of the bipartite response regulators"/>
    <property type="match status" value="1"/>
</dbReference>
<accession>A0A494Y604</accession>
<comment type="caution">
    <text evidence="7">The sequence shown here is derived from an EMBL/GenBank/DDBJ whole genome shotgun (WGS) entry which is preliminary data.</text>
</comment>